<evidence type="ECO:0000256" key="1">
    <source>
        <dbReference type="SAM" id="Phobius"/>
    </source>
</evidence>
<keyword evidence="3" id="KW-1185">Reference proteome</keyword>
<keyword evidence="1" id="KW-0472">Membrane</keyword>
<protein>
    <recommendedName>
        <fullName evidence="4">PepSY domain-containing protein</fullName>
    </recommendedName>
</protein>
<sequence length="285" mass="33202">MKYLLVVLVLAVGVCQGQEKKVNNTDSMEYLDLSKYENWPRDKNLLFTKRDQNYVKDSVKVRIVFGNDFTQIEIQRVNSPYRIIKSFYTSTRRLHTRCEDFYSQSFVGLFEEYDIHGKLVKQIDKDKPYPFSIDDLRKKIREEYDVDIISDFRDDDPTKIIISRWEGYTEDTYFYKKGVPMYQMQFLTKDQHIVNLEIDARNGAIVSKSVDDEWIFPPNAWRKDTTSEEIILPLSNDKNDQGTILSSAASASEPSNLLLAIVVVVFVIVVTTIIYLSVKKDLALQ</sequence>
<comment type="caution">
    <text evidence="2">The sequence shown here is derived from an EMBL/GenBank/DDBJ whole genome shotgun (WGS) entry which is preliminary data.</text>
</comment>
<evidence type="ECO:0000313" key="2">
    <source>
        <dbReference type="EMBL" id="PZF70985.1"/>
    </source>
</evidence>
<name>A0A2W2A6S1_9BACT</name>
<reference evidence="2 3" key="1">
    <citation type="submission" date="2018-06" db="EMBL/GenBank/DDBJ databases">
        <title>Mucibacter soli gen. nov., sp. nov., a new member of the family Chitinophagaceae producing mucin.</title>
        <authorList>
            <person name="Kim M.-K."/>
            <person name="Park S."/>
            <person name="Kim T.-S."/>
            <person name="Joung Y."/>
            <person name="Han J.-H."/>
            <person name="Kim S.B."/>
        </authorList>
    </citation>
    <scope>NUCLEOTIDE SEQUENCE [LARGE SCALE GENOMIC DNA]</scope>
    <source>
        <strain evidence="2 3">R1-15</strain>
    </source>
</reference>
<evidence type="ECO:0008006" key="4">
    <source>
        <dbReference type="Google" id="ProtNLM"/>
    </source>
</evidence>
<gene>
    <name evidence="2" type="ORF">DN068_19965</name>
</gene>
<keyword evidence="1" id="KW-0812">Transmembrane</keyword>
<keyword evidence="1" id="KW-1133">Transmembrane helix</keyword>
<accession>A0A2W2A6S1</accession>
<organism evidence="2 3">
    <name type="scientific">Taibaiella soli</name>
    <dbReference type="NCBI Taxonomy" id="1649169"/>
    <lineage>
        <taxon>Bacteria</taxon>
        <taxon>Pseudomonadati</taxon>
        <taxon>Bacteroidota</taxon>
        <taxon>Chitinophagia</taxon>
        <taxon>Chitinophagales</taxon>
        <taxon>Chitinophagaceae</taxon>
        <taxon>Taibaiella</taxon>
    </lineage>
</organism>
<feature type="transmembrane region" description="Helical" evidence="1">
    <location>
        <begin position="257"/>
        <end position="278"/>
    </location>
</feature>
<proteinExistence type="predicted"/>
<dbReference type="EMBL" id="QKTW01000027">
    <property type="protein sequence ID" value="PZF70985.1"/>
    <property type="molecule type" value="Genomic_DNA"/>
</dbReference>
<dbReference type="Proteomes" id="UP000248745">
    <property type="component" value="Unassembled WGS sequence"/>
</dbReference>
<evidence type="ECO:0000313" key="3">
    <source>
        <dbReference type="Proteomes" id="UP000248745"/>
    </source>
</evidence>
<dbReference type="AlphaFoldDB" id="A0A2W2A6S1"/>